<sequence>MNHAYLVSVRTGIFALALCAGAALAGTPEDTSQPFDRYSWVTTHNAFTSNGLIPNQNQTIDEQLAAGVRGLMLDLYYHEDRVRLCHNRCRSGSRTLADLFITTLLPFLDENGDAIVTLHLEDYTSLDQLTTELNKVPGLGGRTFDPYAWPTDGWPTYKAMLERGQRILIFSHNWDSSGTLTTRSGDVHIMPSEDFTVENYWSLGTTVFTHDPRCYSRWEHQPLASPEIPGMPGWRPLFTMNQFHGVPIPLHHDNRFDTLVTRYRDYCWPAAQRKPNYVAVDFHEKGDTRRFVDWLNAQADGTKP</sequence>
<dbReference type="PANTHER" id="PTHR13593">
    <property type="match status" value="1"/>
</dbReference>
<organism evidence="2 3">
    <name type="scientific">Luteibacter yeojuensis</name>
    <dbReference type="NCBI Taxonomy" id="345309"/>
    <lineage>
        <taxon>Bacteria</taxon>
        <taxon>Pseudomonadati</taxon>
        <taxon>Pseudomonadota</taxon>
        <taxon>Gammaproteobacteria</taxon>
        <taxon>Lysobacterales</taxon>
        <taxon>Rhodanobacteraceae</taxon>
        <taxon>Luteibacter</taxon>
    </lineage>
</organism>
<reference evidence="2 3" key="1">
    <citation type="journal article" date="2006" name="Int. J. Syst. Evol. Microbiol.">
        <title>Dyella yeojuensis sp. nov., isolated from greenhouse soil in Korea.</title>
        <authorList>
            <person name="Kim B.Y."/>
            <person name="Weon H.Y."/>
            <person name="Lee K.H."/>
            <person name="Seok S.J."/>
            <person name="Kwon S.W."/>
            <person name="Go S.J."/>
            <person name="Stackebrandt E."/>
        </authorList>
    </citation>
    <scope>NUCLEOTIDE SEQUENCE [LARGE SCALE GENOMIC DNA]</scope>
    <source>
        <strain evidence="2 3">DSM 17673</strain>
    </source>
</reference>
<gene>
    <name evidence="2" type="ORF">HBF32_12195</name>
</gene>
<dbReference type="SUPFAM" id="SSF51695">
    <property type="entry name" value="PLC-like phosphodiesterases"/>
    <property type="match status" value="1"/>
</dbReference>
<proteinExistence type="predicted"/>
<dbReference type="EMBL" id="JAAQTL010000001">
    <property type="protein sequence ID" value="NID16221.1"/>
    <property type="molecule type" value="Genomic_DNA"/>
</dbReference>
<keyword evidence="3" id="KW-1185">Reference proteome</keyword>
<dbReference type="InterPro" id="IPR017946">
    <property type="entry name" value="PLC-like_Pdiesterase_TIM-brl"/>
</dbReference>
<evidence type="ECO:0000313" key="2">
    <source>
        <dbReference type="EMBL" id="NID16221.1"/>
    </source>
</evidence>
<dbReference type="PANTHER" id="PTHR13593:SF140">
    <property type="entry name" value="PLC-LIKE PHOSPHODIESTERASE"/>
    <property type="match status" value="1"/>
</dbReference>
<dbReference type="GO" id="GO:0006629">
    <property type="term" value="P:lipid metabolic process"/>
    <property type="evidence" value="ECO:0007669"/>
    <property type="project" value="InterPro"/>
</dbReference>
<accession>A0A7X5QVM9</accession>
<dbReference type="InterPro" id="IPR051057">
    <property type="entry name" value="PI-PLC_domain"/>
</dbReference>
<name>A0A7X5QVM9_9GAMM</name>
<dbReference type="Proteomes" id="UP000518878">
    <property type="component" value="Unassembled WGS sequence"/>
</dbReference>
<dbReference type="Gene3D" id="3.20.20.190">
    <property type="entry name" value="Phosphatidylinositol (PI) phosphodiesterase"/>
    <property type="match status" value="1"/>
</dbReference>
<evidence type="ECO:0000256" key="1">
    <source>
        <dbReference type="SAM" id="SignalP"/>
    </source>
</evidence>
<comment type="caution">
    <text evidence="2">The sequence shown here is derived from an EMBL/GenBank/DDBJ whole genome shotgun (WGS) entry which is preliminary data.</text>
</comment>
<dbReference type="GO" id="GO:0008081">
    <property type="term" value="F:phosphoric diester hydrolase activity"/>
    <property type="evidence" value="ECO:0007669"/>
    <property type="project" value="InterPro"/>
</dbReference>
<keyword evidence="1" id="KW-0732">Signal</keyword>
<dbReference type="RefSeq" id="WP_166699876.1">
    <property type="nucleotide sequence ID" value="NZ_JAAQTL010000001.1"/>
</dbReference>
<feature type="chain" id="PRO_5031084674" evidence="1">
    <location>
        <begin position="26"/>
        <end position="304"/>
    </location>
</feature>
<evidence type="ECO:0000313" key="3">
    <source>
        <dbReference type="Proteomes" id="UP000518878"/>
    </source>
</evidence>
<feature type="signal peptide" evidence="1">
    <location>
        <begin position="1"/>
        <end position="25"/>
    </location>
</feature>
<protein>
    <submittedName>
        <fullName evidence="2">Uncharacterized protein</fullName>
    </submittedName>
</protein>
<dbReference type="AlphaFoldDB" id="A0A7X5QVM9"/>
<dbReference type="Pfam" id="PF26178">
    <property type="entry name" value="PI-PLC_cat"/>
    <property type="match status" value="1"/>
</dbReference>